<dbReference type="SUPFAM" id="SSF52096">
    <property type="entry name" value="ClpP/crotonase"/>
    <property type="match status" value="1"/>
</dbReference>
<evidence type="ECO:0000256" key="4">
    <source>
        <dbReference type="RuleBase" id="RU003707"/>
    </source>
</evidence>
<dbReference type="AlphaFoldDB" id="A0AAC9MY92"/>
<dbReference type="PANTHER" id="PTHR11941">
    <property type="entry name" value="ENOYL-COA HYDRATASE-RELATED"/>
    <property type="match status" value="1"/>
</dbReference>
<gene>
    <name evidence="5" type="ORF">TL08_11900</name>
</gene>
<dbReference type="InterPro" id="IPR029045">
    <property type="entry name" value="ClpP/crotonase-like_dom_sf"/>
</dbReference>
<organism evidence="5 6">
    <name type="scientific">Actinoalloteichus hymeniacidonis</name>
    <dbReference type="NCBI Taxonomy" id="340345"/>
    <lineage>
        <taxon>Bacteria</taxon>
        <taxon>Bacillati</taxon>
        <taxon>Actinomycetota</taxon>
        <taxon>Actinomycetes</taxon>
        <taxon>Pseudonocardiales</taxon>
        <taxon>Pseudonocardiaceae</taxon>
        <taxon>Actinoalloteichus</taxon>
    </lineage>
</organism>
<name>A0AAC9MY92_9PSEU</name>
<comment type="similarity">
    <text evidence="1 4">Belongs to the enoyl-CoA hydratase/isomerase family.</text>
</comment>
<sequence>MTDEPVDADTLRRGGLQLAIDGPRATITLDRPEVRGAQTPRTWAALSQIGRSLPEKVRVVVIAGTGRSFSSGLDRRLFTEEGFDGMPGLPSLAAADSEDADARIAEYQTGFSWLADPERLTIAAVHGHAVGAGFQLALACDVRIVADDVQFAMAETQLGLVPDLGGTSWLVRLVGYARAAELCVTGRSVGAEEATRIGLANAAVPAAELAGAVDRFVEAALAAPAAAVTETLRLLSAAADGRPPVEQRAAERAAQLRSLARAVGGASA</sequence>
<dbReference type="RefSeq" id="WP_069848859.1">
    <property type="nucleotide sequence ID" value="NZ_CP014859.1"/>
</dbReference>
<dbReference type="Proteomes" id="UP000095210">
    <property type="component" value="Chromosome"/>
</dbReference>
<evidence type="ECO:0000313" key="6">
    <source>
        <dbReference type="Proteomes" id="UP000095210"/>
    </source>
</evidence>
<keyword evidence="2" id="KW-0443">Lipid metabolism</keyword>
<dbReference type="GO" id="GO:0016829">
    <property type="term" value="F:lyase activity"/>
    <property type="evidence" value="ECO:0007669"/>
    <property type="project" value="UniProtKB-KW"/>
</dbReference>
<reference evidence="6" key="1">
    <citation type="submission" date="2016-03" db="EMBL/GenBank/DDBJ databases">
        <title>Complete genome sequence of the type strain Actinoalloteichus hymeniacidonis DSM 45092.</title>
        <authorList>
            <person name="Schaffert L."/>
            <person name="Albersmeier A."/>
            <person name="Winkler A."/>
            <person name="Kalinowski J."/>
            <person name="Zotchev S."/>
            <person name="Ruckert C."/>
        </authorList>
    </citation>
    <scope>NUCLEOTIDE SEQUENCE [LARGE SCALE GENOMIC DNA]</scope>
    <source>
        <strain evidence="6">HPA177(T) (DSM 45092(T))</strain>
    </source>
</reference>
<accession>A0AAC9MY92</accession>
<proteinExistence type="inferred from homology"/>
<dbReference type="GO" id="GO:0006635">
    <property type="term" value="P:fatty acid beta-oxidation"/>
    <property type="evidence" value="ECO:0007669"/>
    <property type="project" value="TreeGrafter"/>
</dbReference>
<dbReference type="Pfam" id="PF00378">
    <property type="entry name" value="ECH_1"/>
    <property type="match status" value="1"/>
</dbReference>
<dbReference type="CDD" id="cd06558">
    <property type="entry name" value="crotonase-like"/>
    <property type="match status" value="1"/>
</dbReference>
<keyword evidence="3" id="KW-0456">Lyase</keyword>
<dbReference type="InterPro" id="IPR001753">
    <property type="entry name" value="Enoyl-CoA_hydra/iso"/>
</dbReference>
<dbReference type="KEGG" id="ahm:TL08_11900"/>
<evidence type="ECO:0000256" key="2">
    <source>
        <dbReference type="ARBA" id="ARBA00023098"/>
    </source>
</evidence>
<protein>
    <submittedName>
        <fullName evidence="5">Enoyl-CoA hydratase/carnithine racemase</fullName>
    </submittedName>
</protein>
<keyword evidence="6" id="KW-1185">Reference proteome</keyword>
<dbReference type="EMBL" id="CP014859">
    <property type="protein sequence ID" value="AOS63194.1"/>
    <property type="molecule type" value="Genomic_DNA"/>
</dbReference>
<dbReference type="PROSITE" id="PS00166">
    <property type="entry name" value="ENOYL_COA_HYDRATASE"/>
    <property type="match status" value="1"/>
</dbReference>
<evidence type="ECO:0000313" key="5">
    <source>
        <dbReference type="EMBL" id="AOS63194.1"/>
    </source>
</evidence>
<dbReference type="PANTHER" id="PTHR11941:SF169">
    <property type="entry name" value="(7AS)-7A-METHYL-1,5-DIOXO-2,3,5,6,7,7A-HEXAHYDRO-1H-INDENE-CARBOXYL-COA HYDROLASE"/>
    <property type="match status" value="1"/>
</dbReference>
<evidence type="ECO:0000256" key="3">
    <source>
        <dbReference type="ARBA" id="ARBA00023239"/>
    </source>
</evidence>
<evidence type="ECO:0000256" key="1">
    <source>
        <dbReference type="ARBA" id="ARBA00005254"/>
    </source>
</evidence>
<dbReference type="Gene3D" id="3.90.226.10">
    <property type="entry name" value="2-enoyl-CoA Hydratase, Chain A, domain 1"/>
    <property type="match status" value="1"/>
</dbReference>
<dbReference type="InterPro" id="IPR018376">
    <property type="entry name" value="Enoyl-CoA_hyd/isom_CS"/>
</dbReference>